<dbReference type="InterPro" id="IPR051983">
    <property type="entry name" value="WSB_SOCS-box_domain"/>
</dbReference>
<dbReference type="InterPro" id="IPR036322">
    <property type="entry name" value="WD40_repeat_dom_sf"/>
</dbReference>
<proteinExistence type="predicted"/>
<dbReference type="Proteomes" id="UP000694549">
    <property type="component" value="Unplaced"/>
</dbReference>
<dbReference type="SUPFAM" id="SSF158235">
    <property type="entry name" value="SOCS box-like"/>
    <property type="match status" value="1"/>
</dbReference>
<evidence type="ECO:0000313" key="9">
    <source>
        <dbReference type="Proteomes" id="UP000694549"/>
    </source>
</evidence>
<dbReference type="PROSITE" id="PS50294">
    <property type="entry name" value="WD_REPEATS_REGION"/>
    <property type="match status" value="3"/>
</dbReference>
<evidence type="ECO:0000256" key="3">
    <source>
        <dbReference type="ARBA" id="ARBA00022737"/>
    </source>
</evidence>
<dbReference type="CDD" id="cd00200">
    <property type="entry name" value="WD40"/>
    <property type="match status" value="1"/>
</dbReference>
<name>A0A8B9UH11_9AVES</name>
<dbReference type="GO" id="GO:0000209">
    <property type="term" value="P:protein polyubiquitination"/>
    <property type="evidence" value="ECO:0007669"/>
    <property type="project" value="TreeGrafter"/>
</dbReference>
<evidence type="ECO:0000256" key="4">
    <source>
        <dbReference type="ARBA" id="ARBA00022786"/>
    </source>
</evidence>
<keyword evidence="2 5" id="KW-0853">WD repeat</keyword>
<dbReference type="PROSITE" id="PS50225">
    <property type="entry name" value="SOCS"/>
    <property type="match status" value="1"/>
</dbReference>
<dbReference type="InterPro" id="IPR015943">
    <property type="entry name" value="WD40/YVTN_repeat-like_dom_sf"/>
</dbReference>
<dbReference type="Pfam" id="PF00400">
    <property type="entry name" value="WD40"/>
    <property type="match status" value="5"/>
</dbReference>
<sequence length="472" mass="50796">GQGRARGWGLPGDGARSLELGGGLRVKGGEQGAGNRVVTVLVLSPLPRGARAAGRAEAGAAAAVGLEVELRDVERGLLPRRRLVRLVAGPLPGQADPLAAGGGRAVSNGALGVKTPLVEVRLRCQPALLPLFSSPSPRRASERKGHGKAEARSRGGAKEKTLECGQIVWGLAFSAWPAAGGPDAAAGLSCLVLATGLNDGQIKVWEVQTGHLLFSLLGHQDVVRDLSFAPNGSLILVSASRDRTLRVWDLSKDGRQVQVLTGHMQWVYCCSISPDCSMLCSAAGEKSALLWSMRSYTLIRRLEGHQSSVVSCDFSPDSALLVTASYDTCVIMWDPYTGEQLRTLRHVPLHSALDYSSDVHTSSLRSVCFSPEGLYLATVADDRLLRIWALELRSPVAFAPMTNGLCCMYFPHGGFIATGTRDGHVQFWTAPRVLSSLKHLCRKALRTFLTTYQVLALPIPRKLKEFLTYRTF</sequence>
<evidence type="ECO:0000256" key="5">
    <source>
        <dbReference type="PROSITE-ProRule" id="PRU00221"/>
    </source>
</evidence>
<dbReference type="PROSITE" id="PS50082">
    <property type="entry name" value="WD_REPEATS_2"/>
    <property type="match status" value="5"/>
</dbReference>
<dbReference type="Pfam" id="PF07525">
    <property type="entry name" value="SOCS_box"/>
    <property type="match status" value="1"/>
</dbReference>
<feature type="repeat" description="WD" evidence="5">
    <location>
        <begin position="193"/>
        <end position="215"/>
    </location>
</feature>
<dbReference type="PROSITE" id="PS00678">
    <property type="entry name" value="WD_REPEATS_1"/>
    <property type="match status" value="1"/>
</dbReference>
<dbReference type="Gene3D" id="1.10.750.20">
    <property type="entry name" value="SOCS box"/>
    <property type="match status" value="1"/>
</dbReference>
<dbReference type="InterPro" id="IPR036036">
    <property type="entry name" value="SOCS_box-like_dom_sf"/>
</dbReference>
<dbReference type="InterPro" id="IPR001680">
    <property type="entry name" value="WD40_rpt"/>
</dbReference>
<evidence type="ECO:0000259" key="7">
    <source>
        <dbReference type="PROSITE" id="PS50225"/>
    </source>
</evidence>
<keyword evidence="9" id="KW-1185">Reference proteome</keyword>
<reference evidence="8" key="2">
    <citation type="submission" date="2025-09" db="UniProtKB">
        <authorList>
            <consortium name="Ensembl"/>
        </authorList>
    </citation>
    <scope>IDENTIFICATION</scope>
</reference>
<feature type="compositionally biased region" description="Basic and acidic residues" evidence="6">
    <location>
        <begin position="139"/>
        <end position="157"/>
    </location>
</feature>
<dbReference type="CDD" id="cd03745">
    <property type="entry name" value="SOCS_WSB2_SWIP2"/>
    <property type="match status" value="1"/>
</dbReference>
<dbReference type="PRINTS" id="PR00320">
    <property type="entry name" value="GPROTEINBRPT"/>
</dbReference>
<accession>A0A8B9UH11</accession>
<protein>
    <recommendedName>
        <fullName evidence="7">SOCS box domain-containing protein</fullName>
    </recommendedName>
</protein>
<keyword evidence="4" id="KW-0833">Ubl conjugation pathway</keyword>
<evidence type="ECO:0000256" key="1">
    <source>
        <dbReference type="ARBA" id="ARBA00004906"/>
    </source>
</evidence>
<feature type="repeat" description="WD" evidence="5">
    <location>
        <begin position="216"/>
        <end position="258"/>
    </location>
</feature>
<evidence type="ECO:0000256" key="6">
    <source>
        <dbReference type="SAM" id="MobiDB-lite"/>
    </source>
</evidence>
<dbReference type="Ensembl" id="ENSAZOT00000007826.1">
    <property type="protein sequence ID" value="ENSAZOP00000007330.1"/>
    <property type="gene ID" value="ENSAZOG00000004673.1"/>
</dbReference>
<organism evidence="8 9">
    <name type="scientific">Anas zonorhyncha</name>
    <name type="common">Eastern spot-billed duck</name>
    <dbReference type="NCBI Taxonomy" id="75864"/>
    <lineage>
        <taxon>Eukaryota</taxon>
        <taxon>Metazoa</taxon>
        <taxon>Chordata</taxon>
        <taxon>Craniata</taxon>
        <taxon>Vertebrata</taxon>
        <taxon>Euteleostomi</taxon>
        <taxon>Archelosauria</taxon>
        <taxon>Archosauria</taxon>
        <taxon>Dinosauria</taxon>
        <taxon>Saurischia</taxon>
        <taxon>Theropoda</taxon>
        <taxon>Coelurosauria</taxon>
        <taxon>Aves</taxon>
        <taxon>Neognathae</taxon>
        <taxon>Galloanserae</taxon>
        <taxon>Anseriformes</taxon>
        <taxon>Anatidae</taxon>
        <taxon>Anatinae</taxon>
        <taxon>Anas</taxon>
    </lineage>
</organism>
<feature type="region of interest" description="Disordered" evidence="6">
    <location>
        <begin position="133"/>
        <end position="157"/>
    </location>
</feature>
<dbReference type="SMART" id="SM00969">
    <property type="entry name" value="SOCS_box"/>
    <property type="match status" value="1"/>
</dbReference>
<evidence type="ECO:0000313" key="8">
    <source>
        <dbReference type="Ensembl" id="ENSAZOP00000007330.1"/>
    </source>
</evidence>
<reference evidence="8" key="1">
    <citation type="submission" date="2025-08" db="UniProtKB">
        <authorList>
            <consortium name="Ensembl"/>
        </authorList>
    </citation>
    <scope>IDENTIFICATION</scope>
</reference>
<feature type="domain" description="SOCS box" evidence="7">
    <location>
        <begin position="436"/>
        <end position="472"/>
    </location>
</feature>
<feature type="repeat" description="WD" evidence="5">
    <location>
        <begin position="260"/>
        <end position="301"/>
    </location>
</feature>
<dbReference type="Gene3D" id="2.130.10.10">
    <property type="entry name" value="YVTN repeat-like/Quinoprotein amine dehydrogenase"/>
    <property type="match status" value="2"/>
</dbReference>
<feature type="repeat" description="WD" evidence="5">
    <location>
        <begin position="357"/>
        <end position="391"/>
    </location>
</feature>
<dbReference type="SUPFAM" id="SSF50978">
    <property type="entry name" value="WD40 repeat-like"/>
    <property type="match status" value="1"/>
</dbReference>
<dbReference type="UniPathway" id="UPA00143"/>
<keyword evidence="3" id="KW-0677">Repeat</keyword>
<dbReference type="InterPro" id="IPR020472">
    <property type="entry name" value="WD40_PAC1"/>
</dbReference>
<dbReference type="SMART" id="SM00320">
    <property type="entry name" value="WD40"/>
    <property type="match status" value="6"/>
</dbReference>
<dbReference type="PANTHER" id="PTHR15622:SF1">
    <property type="entry name" value="WD REPEAT AND SOCS BOX-CONTAINING PROTEIN 2"/>
    <property type="match status" value="1"/>
</dbReference>
<dbReference type="InterPro" id="IPR001496">
    <property type="entry name" value="SOCS_box"/>
</dbReference>
<dbReference type="PANTHER" id="PTHR15622">
    <property type="entry name" value="WD40 REPEAT PROTEIN"/>
    <property type="match status" value="1"/>
</dbReference>
<dbReference type="InterPro" id="IPR019775">
    <property type="entry name" value="WD40_repeat_CS"/>
</dbReference>
<dbReference type="AlphaFoldDB" id="A0A8B9UH11"/>
<comment type="pathway">
    <text evidence="1">Protein modification; protein ubiquitination.</text>
</comment>
<evidence type="ECO:0000256" key="2">
    <source>
        <dbReference type="ARBA" id="ARBA00022574"/>
    </source>
</evidence>
<dbReference type="GO" id="GO:0035556">
    <property type="term" value="P:intracellular signal transduction"/>
    <property type="evidence" value="ECO:0007669"/>
    <property type="project" value="InterPro"/>
</dbReference>
<feature type="repeat" description="WD" evidence="5">
    <location>
        <begin position="302"/>
        <end position="343"/>
    </location>
</feature>
<dbReference type="SMART" id="SM00253">
    <property type="entry name" value="SOCS"/>
    <property type="match status" value="1"/>
</dbReference>